<dbReference type="EMBL" id="CH473955">
    <property type="protein sequence ID" value="EDM10292.1"/>
    <property type="molecule type" value="Genomic_DNA"/>
</dbReference>
<reference evidence="2" key="3">
    <citation type="submission" date="2005-09" db="EMBL/GenBank/DDBJ databases">
        <authorList>
            <person name="Mural R.J."/>
            <person name="Li P.W."/>
            <person name="Adams M.D."/>
            <person name="Amanatides P.G."/>
            <person name="Baden-Tillson H."/>
            <person name="Barnstead M."/>
            <person name="Chin S.H."/>
            <person name="Dew I."/>
            <person name="Evans C.A."/>
            <person name="Ferriera S."/>
            <person name="Flanigan M."/>
            <person name="Fosler C."/>
            <person name="Glodek A."/>
            <person name="Gu Z."/>
            <person name="Holt R.A."/>
            <person name="Jennings D."/>
            <person name="Kraft C.L."/>
            <person name="Lu F."/>
            <person name="Nguyen T."/>
            <person name="Nusskern D.R."/>
            <person name="Pfannkoch C.M."/>
            <person name="Sitter C."/>
            <person name="Sutton G.G."/>
            <person name="Venter J.C."/>
            <person name="Wang Z."/>
            <person name="Woodage T."/>
            <person name="Zheng X.H."/>
            <person name="Zhong F."/>
        </authorList>
    </citation>
    <scope>NUCLEOTIDE SEQUENCE [LARGE SCALE GENOMIC DNA]</scope>
    <source>
        <strain>BN</strain>
        <strain evidence="2">Sprague-Dawley</strain>
    </source>
</reference>
<sequence>MNQQVQFNPEETSRLPNWARVCGRNLRRSSLVNFSLQSTTSEVQQHNIRGSTHVCPQRRLANQYLSPQCLWGRIYIPSKHHVSFHVSAIAKTSFHLCAQQNIIQCNQIVHFSGE</sequence>
<name>A6I5I4_RAT</name>
<dbReference type="EMBL" id="CH473955">
    <property type="protein sequence ID" value="EDM10293.1"/>
    <property type="molecule type" value="Genomic_DNA"/>
</dbReference>
<accession>A6I5I4</accession>
<reference evidence="1" key="1">
    <citation type="journal article" date="2005" name="Genome Res.">
        <title>Gene and alternative splicing annotation with AIR.</title>
        <authorList>
            <person name="Florea L."/>
            <person name="Di Francesco V."/>
            <person name="Miller J."/>
            <person name="Turner R."/>
            <person name="Yao A."/>
            <person name="Harris M."/>
            <person name="Walenz B."/>
            <person name="Mobarry C."/>
            <person name="Merkulov G.V."/>
            <person name="Charlab R."/>
            <person name="Dew I."/>
            <person name="Deng Z."/>
            <person name="Istrail S."/>
            <person name="Li P."/>
            <person name="Sutton G."/>
        </authorList>
    </citation>
    <scope>NUCLEOTIDE SEQUENCE</scope>
    <source>
        <strain evidence="1">BN</strain>
    </source>
</reference>
<protein>
    <submittedName>
        <fullName evidence="1">RCG44800, isoform CRA_a</fullName>
    </submittedName>
</protein>
<proteinExistence type="predicted"/>
<gene>
    <name evidence="1" type="ORF">rCG_44800</name>
</gene>
<organism evidence="1 2">
    <name type="scientific">Rattus norvegicus</name>
    <name type="common">Rat</name>
    <dbReference type="NCBI Taxonomy" id="10116"/>
    <lineage>
        <taxon>Eukaryota</taxon>
        <taxon>Metazoa</taxon>
        <taxon>Chordata</taxon>
        <taxon>Craniata</taxon>
        <taxon>Vertebrata</taxon>
        <taxon>Euteleostomi</taxon>
        <taxon>Mammalia</taxon>
        <taxon>Eutheria</taxon>
        <taxon>Euarchontoglires</taxon>
        <taxon>Glires</taxon>
        <taxon>Rodentia</taxon>
        <taxon>Myomorpha</taxon>
        <taxon>Muroidea</taxon>
        <taxon>Muridae</taxon>
        <taxon>Murinae</taxon>
        <taxon>Rattus</taxon>
    </lineage>
</organism>
<dbReference type="AlphaFoldDB" id="A6I5I4"/>
<reference evidence="1" key="2">
    <citation type="submission" date="2005-07" db="EMBL/GenBank/DDBJ databases">
        <authorList>
            <person name="Mural R.J."/>
            <person name="Li P.W."/>
            <person name="Adams M.D."/>
            <person name="Amanatides P.G."/>
            <person name="Baden-Tillson H."/>
            <person name="Barnstead M."/>
            <person name="Chin S.H."/>
            <person name="Dew I."/>
            <person name="Evans C.A."/>
            <person name="Ferriera S."/>
            <person name="Flanigan M."/>
            <person name="Fosler C."/>
            <person name="Glodek A."/>
            <person name="Gu Z."/>
            <person name="Holt R.A."/>
            <person name="Jennings D."/>
            <person name="Kraft C.L."/>
            <person name="Lu F."/>
            <person name="Nguyen T."/>
            <person name="Nusskern D.R."/>
            <person name="Pfannkoch C.M."/>
            <person name="Sitter C."/>
            <person name="Sutton G.G."/>
            <person name="Venter J.C."/>
            <person name="Wang Z."/>
            <person name="Woodage T."/>
            <person name="Zheng X.H."/>
            <person name="Zhong F."/>
        </authorList>
    </citation>
    <scope>NUCLEOTIDE SEQUENCE</scope>
    <source>
        <strain evidence="1">BN</strain>
    </source>
</reference>
<evidence type="ECO:0000313" key="2">
    <source>
        <dbReference type="Proteomes" id="UP000234681"/>
    </source>
</evidence>
<evidence type="ECO:0000313" key="1">
    <source>
        <dbReference type="EMBL" id="EDM10292.1"/>
    </source>
</evidence>
<dbReference type="Proteomes" id="UP000234681">
    <property type="component" value="Chromosome 2"/>
</dbReference>